<dbReference type="InterPro" id="IPR013656">
    <property type="entry name" value="PAS_4"/>
</dbReference>
<comment type="caution">
    <text evidence="2">The sequence shown here is derived from an EMBL/GenBank/DDBJ whole genome shotgun (WGS) entry which is preliminary data.</text>
</comment>
<dbReference type="CDD" id="cd00130">
    <property type="entry name" value="PAS"/>
    <property type="match status" value="1"/>
</dbReference>
<proteinExistence type="predicted"/>
<dbReference type="Pfam" id="PF00196">
    <property type="entry name" value="GerE"/>
    <property type="match status" value="1"/>
</dbReference>
<name>A0A918NVQ8_9ACTN</name>
<accession>A0A918NVQ8</accession>
<gene>
    <name evidence="2" type="ORF">GCM10010358_62790</name>
</gene>
<sequence length="237" mass="25051">MVTTSIADDSVGRANAVAAPVFAVRQKGVKGGPHRSTYTAHLALDGSTVTAVEPEFAQQFGRTPDEMYGRSLSEFLHPISLPALEKGLAGLSANECDRFTERVVGRAGADRTFPADLTGVAVKGTDGGPAGVVVLLRPREDEGGEGTDHEAAAPFGSTLGDLDVRVLEGVASGASTVQLANRLYMSRQGVEYRVALLLRKFQVPNRPALVARAHALGVLSVDQWPPRVPQEFLAPAR</sequence>
<dbReference type="Gene3D" id="1.10.10.10">
    <property type="entry name" value="Winged helix-like DNA-binding domain superfamily/Winged helix DNA-binding domain"/>
    <property type="match status" value="1"/>
</dbReference>
<reference evidence="2" key="1">
    <citation type="journal article" date="2014" name="Int. J. Syst. Evol. Microbiol.">
        <title>Complete genome sequence of Corynebacterium casei LMG S-19264T (=DSM 44701T), isolated from a smear-ripened cheese.</title>
        <authorList>
            <consortium name="US DOE Joint Genome Institute (JGI-PGF)"/>
            <person name="Walter F."/>
            <person name="Albersmeier A."/>
            <person name="Kalinowski J."/>
            <person name="Ruckert C."/>
        </authorList>
    </citation>
    <scope>NUCLEOTIDE SEQUENCE</scope>
    <source>
        <strain evidence="2">JCM 4790</strain>
    </source>
</reference>
<dbReference type="GO" id="GO:0003677">
    <property type="term" value="F:DNA binding"/>
    <property type="evidence" value="ECO:0007669"/>
    <property type="project" value="InterPro"/>
</dbReference>
<dbReference type="InterPro" id="IPR035965">
    <property type="entry name" value="PAS-like_dom_sf"/>
</dbReference>
<evidence type="ECO:0000313" key="2">
    <source>
        <dbReference type="EMBL" id="GGY00449.1"/>
    </source>
</evidence>
<feature type="domain" description="PAS" evidence="1">
    <location>
        <begin position="45"/>
        <end position="95"/>
    </location>
</feature>
<dbReference type="EMBL" id="BMVU01000043">
    <property type="protein sequence ID" value="GGY00449.1"/>
    <property type="molecule type" value="Genomic_DNA"/>
</dbReference>
<dbReference type="AlphaFoldDB" id="A0A918NVQ8"/>
<dbReference type="InterPro" id="IPR000014">
    <property type="entry name" value="PAS"/>
</dbReference>
<dbReference type="SMART" id="SM00421">
    <property type="entry name" value="HTH_LUXR"/>
    <property type="match status" value="1"/>
</dbReference>
<dbReference type="Gene3D" id="3.30.450.20">
    <property type="entry name" value="PAS domain"/>
    <property type="match status" value="1"/>
</dbReference>
<dbReference type="SUPFAM" id="SSF55785">
    <property type="entry name" value="PYP-like sensor domain (PAS domain)"/>
    <property type="match status" value="1"/>
</dbReference>
<dbReference type="InterPro" id="IPR000792">
    <property type="entry name" value="Tscrpt_reg_LuxR_C"/>
</dbReference>
<dbReference type="InterPro" id="IPR036388">
    <property type="entry name" value="WH-like_DNA-bd_sf"/>
</dbReference>
<keyword evidence="3" id="KW-1185">Reference proteome</keyword>
<protein>
    <recommendedName>
        <fullName evidence="1">PAS domain-containing protein</fullName>
    </recommendedName>
</protein>
<dbReference type="PROSITE" id="PS50112">
    <property type="entry name" value="PAS"/>
    <property type="match status" value="1"/>
</dbReference>
<evidence type="ECO:0000259" key="1">
    <source>
        <dbReference type="PROSITE" id="PS50112"/>
    </source>
</evidence>
<dbReference type="InterPro" id="IPR016032">
    <property type="entry name" value="Sig_transdc_resp-reg_C-effctor"/>
</dbReference>
<evidence type="ECO:0000313" key="3">
    <source>
        <dbReference type="Proteomes" id="UP000619244"/>
    </source>
</evidence>
<dbReference type="Proteomes" id="UP000619244">
    <property type="component" value="Unassembled WGS sequence"/>
</dbReference>
<reference evidence="2" key="2">
    <citation type="submission" date="2020-09" db="EMBL/GenBank/DDBJ databases">
        <authorList>
            <person name="Sun Q."/>
            <person name="Ohkuma M."/>
        </authorList>
    </citation>
    <scope>NUCLEOTIDE SEQUENCE</scope>
    <source>
        <strain evidence="2">JCM 4790</strain>
    </source>
</reference>
<dbReference type="SUPFAM" id="SSF46894">
    <property type="entry name" value="C-terminal effector domain of the bipartite response regulators"/>
    <property type="match status" value="1"/>
</dbReference>
<organism evidence="2 3">
    <name type="scientific">Streptomyces minutiscleroticus</name>
    <dbReference type="NCBI Taxonomy" id="68238"/>
    <lineage>
        <taxon>Bacteria</taxon>
        <taxon>Bacillati</taxon>
        <taxon>Actinomycetota</taxon>
        <taxon>Actinomycetes</taxon>
        <taxon>Kitasatosporales</taxon>
        <taxon>Streptomycetaceae</taxon>
        <taxon>Streptomyces</taxon>
    </lineage>
</organism>
<dbReference type="Pfam" id="PF08448">
    <property type="entry name" value="PAS_4"/>
    <property type="match status" value="1"/>
</dbReference>
<dbReference type="GO" id="GO:0006355">
    <property type="term" value="P:regulation of DNA-templated transcription"/>
    <property type="evidence" value="ECO:0007669"/>
    <property type="project" value="InterPro"/>
</dbReference>